<gene>
    <name evidence="2" type="ORF">C3B59_05865</name>
</gene>
<dbReference type="AlphaFoldDB" id="A0A2S3ZLC6"/>
<comment type="caution">
    <text evidence="2">The sequence shown here is derived from an EMBL/GenBank/DDBJ whole genome shotgun (WGS) entry which is preliminary data.</text>
</comment>
<protein>
    <submittedName>
        <fullName evidence="2">Uncharacterized protein</fullName>
    </submittedName>
</protein>
<accession>A0A2S3ZLC6</accession>
<organism evidence="2 3">
    <name type="scientific">Cryobacterium zongtaii</name>
    <dbReference type="NCBI Taxonomy" id="1259217"/>
    <lineage>
        <taxon>Bacteria</taxon>
        <taxon>Bacillati</taxon>
        <taxon>Actinomycetota</taxon>
        <taxon>Actinomycetes</taxon>
        <taxon>Micrococcales</taxon>
        <taxon>Microbacteriaceae</taxon>
        <taxon>Cryobacterium</taxon>
    </lineage>
</organism>
<keyword evidence="1" id="KW-0472">Membrane</keyword>
<keyword evidence="1" id="KW-1133">Transmembrane helix</keyword>
<feature type="transmembrane region" description="Helical" evidence="1">
    <location>
        <begin position="20"/>
        <end position="43"/>
    </location>
</feature>
<dbReference type="EMBL" id="PPXF01000023">
    <property type="protein sequence ID" value="POH69163.1"/>
    <property type="molecule type" value="Genomic_DNA"/>
</dbReference>
<proteinExistence type="predicted"/>
<evidence type="ECO:0000313" key="2">
    <source>
        <dbReference type="EMBL" id="POH69163.1"/>
    </source>
</evidence>
<name>A0A2S3ZLC6_9MICO</name>
<sequence>MMRVSSPISSATAEMIATSGQLLVVLGVIGVGTAALVFVVVAVKRRRPAVAASLRSLQRGAAALFLGAVLLAALGVVVVGIV</sequence>
<reference evidence="2 3" key="1">
    <citation type="submission" date="2018-01" db="EMBL/GenBank/DDBJ databases">
        <title>Cryobacterium sp. nov., from glaciers in China.</title>
        <authorList>
            <person name="Liu Q."/>
            <person name="Xin Y.-H."/>
        </authorList>
    </citation>
    <scope>NUCLEOTIDE SEQUENCE [LARGE SCALE GENOMIC DNA]</scope>
    <source>
        <strain evidence="2 3">TMB1-8</strain>
    </source>
</reference>
<evidence type="ECO:0000256" key="1">
    <source>
        <dbReference type="SAM" id="Phobius"/>
    </source>
</evidence>
<dbReference type="Proteomes" id="UP000237104">
    <property type="component" value="Unassembled WGS sequence"/>
</dbReference>
<feature type="transmembrane region" description="Helical" evidence="1">
    <location>
        <begin position="63"/>
        <end position="81"/>
    </location>
</feature>
<dbReference type="RefSeq" id="WP_103430456.1">
    <property type="nucleotide sequence ID" value="NZ_PPXF01000023.1"/>
</dbReference>
<evidence type="ECO:0000313" key="3">
    <source>
        <dbReference type="Proteomes" id="UP000237104"/>
    </source>
</evidence>
<keyword evidence="1" id="KW-0812">Transmembrane</keyword>